<dbReference type="Proteomes" id="UP000235945">
    <property type="component" value="Unassembled WGS sequence"/>
</dbReference>
<gene>
    <name evidence="2" type="ORF">AF335_02650</name>
</gene>
<evidence type="ECO:0000313" key="2">
    <source>
        <dbReference type="EMBL" id="PNE35282.1"/>
    </source>
</evidence>
<feature type="transmembrane region" description="Helical" evidence="1">
    <location>
        <begin position="62"/>
        <end position="85"/>
    </location>
</feature>
<accession>A0A2N8P2M9</accession>
<sequence length="89" mass="9646">MIDILFIVAGVAAVAFGIAIAFNIRGVVTRKVARNYKKLELIHQANGRLDPVFVPFFGTAGYLRFLGVILIPSGLLMALAGSVLFSHRM</sequence>
<name>A0A2N8P2M9_STREU</name>
<keyword evidence="1" id="KW-0472">Membrane</keyword>
<comment type="caution">
    <text evidence="2">The sequence shown here is derived from an EMBL/GenBank/DDBJ whole genome shotgun (WGS) entry which is preliminary data.</text>
</comment>
<protein>
    <submittedName>
        <fullName evidence="2">Uncharacterized protein</fullName>
    </submittedName>
</protein>
<keyword evidence="1" id="KW-1133">Transmembrane helix</keyword>
<proteinExistence type="predicted"/>
<evidence type="ECO:0000256" key="1">
    <source>
        <dbReference type="SAM" id="Phobius"/>
    </source>
</evidence>
<dbReference type="AlphaFoldDB" id="A0A2N8P2M9"/>
<evidence type="ECO:0000313" key="3">
    <source>
        <dbReference type="Proteomes" id="UP000235945"/>
    </source>
</evidence>
<organism evidence="2 3">
    <name type="scientific">Streptomyces eurocidicus</name>
    <name type="common">Streptoverticillium eurocidicus</name>
    <dbReference type="NCBI Taxonomy" id="66423"/>
    <lineage>
        <taxon>Bacteria</taxon>
        <taxon>Bacillati</taxon>
        <taxon>Actinomycetota</taxon>
        <taxon>Actinomycetes</taxon>
        <taxon>Kitasatosporales</taxon>
        <taxon>Streptomycetaceae</taxon>
        <taxon>Streptomyces</taxon>
    </lineage>
</organism>
<keyword evidence="3" id="KW-1185">Reference proteome</keyword>
<keyword evidence="1" id="KW-0812">Transmembrane</keyword>
<dbReference type="EMBL" id="LGUI01000001">
    <property type="protein sequence ID" value="PNE35282.1"/>
    <property type="molecule type" value="Genomic_DNA"/>
</dbReference>
<reference evidence="3" key="1">
    <citation type="submission" date="2015-07" db="EMBL/GenBank/DDBJ databases">
        <authorList>
            <person name="Graham D.E."/>
            <person name="Giannone R.J."/>
            <person name="Gulvik C.A."/>
            <person name="Hettich R.L."/>
            <person name="Klingeman D.M."/>
            <person name="Mahan K.M."/>
            <person name="Parry R.J."/>
            <person name="Spain J.C."/>
        </authorList>
    </citation>
    <scope>NUCLEOTIDE SEQUENCE [LARGE SCALE GENOMIC DNA]</scope>
    <source>
        <strain evidence="3">ATCC 27428</strain>
    </source>
</reference>